<organism evidence="2 3">
    <name type="scientific">Macleaya cordata</name>
    <name type="common">Five-seeded plume-poppy</name>
    <name type="synonym">Bocconia cordata</name>
    <dbReference type="NCBI Taxonomy" id="56857"/>
    <lineage>
        <taxon>Eukaryota</taxon>
        <taxon>Viridiplantae</taxon>
        <taxon>Streptophyta</taxon>
        <taxon>Embryophyta</taxon>
        <taxon>Tracheophyta</taxon>
        <taxon>Spermatophyta</taxon>
        <taxon>Magnoliopsida</taxon>
        <taxon>Ranunculales</taxon>
        <taxon>Papaveraceae</taxon>
        <taxon>Papaveroideae</taxon>
        <taxon>Macleaya</taxon>
    </lineage>
</organism>
<evidence type="ECO:0000256" key="1">
    <source>
        <dbReference type="SAM" id="MobiDB-lite"/>
    </source>
</evidence>
<dbReference type="EMBL" id="MVGT01003199">
    <property type="protein sequence ID" value="OVA04908.1"/>
    <property type="molecule type" value="Genomic_DNA"/>
</dbReference>
<gene>
    <name evidence="2" type="ORF">BVC80_8873g12</name>
</gene>
<dbReference type="OMA" id="MPRFKGN"/>
<feature type="region of interest" description="Disordered" evidence="1">
    <location>
        <begin position="1"/>
        <end position="38"/>
    </location>
</feature>
<dbReference type="OrthoDB" id="773033at2759"/>
<dbReference type="InParanoid" id="A0A200Q377"/>
<dbReference type="PANTHER" id="PTHR35111">
    <property type="entry name" value="F10A5.9-RELATED"/>
    <property type="match status" value="1"/>
</dbReference>
<name>A0A200Q377_MACCD</name>
<keyword evidence="3" id="KW-1185">Reference proteome</keyword>
<proteinExistence type="predicted"/>
<sequence length="136" mass="15115">MEGRRRNNMKGPRCLPSLITIRNNNSNNNTTTNSSNNRLSPISLLERFRETVFRLIMLNAISKNPHHDAPINVRRMYSPVSDQQYHSDAVAECIDFIKKSASTNNVRDSTASNSSLDATAAEVVLSSLPAIDISVK</sequence>
<dbReference type="Proteomes" id="UP000195402">
    <property type="component" value="Unassembled WGS sequence"/>
</dbReference>
<evidence type="ECO:0000313" key="2">
    <source>
        <dbReference type="EMBL" id="OVA04908.1"/>
    </source>
</evidence>
<comment type="caution">
    <text evidence="2">The sequence shown here is derived from an EMBL/GenBank/DDBJ whole genome shotgun (WGS) entry which is preliminary data.</text>
</comment>
<feature type="compositionally biased region" description="Low complexity" evidence="1">
    <location>
        <begin position="23"/>
        <end position="37"/>
    </location>
</feature>
<dbReference type="PANTHER" id="PTHR35111:SF1">
    <property type="entry name" value="OS04G0115900 PROTEIN"/>
    <property type="match status" value="1"/>
</dbReference>
<dbReference type="AlphaFoldDB" id="A0A200Q377"/>
<protein>
    <submittedName>
        <fullName evidence="2">Uncharacterized protein</fullName>
    </submittedName>
</protein>
<reference evidence="2 3" key="1">
    <citation type="journal article" date="2017" name="Mol. Plant">
        <title>The Genome of Medicinal Plant Macleaya cordata Provides New Insights into Benzylisoquinoline Alkaloids Metabolism.</title>
        <authorList>
            <person name="Liu X."/>
            <person name="Liu Y."/>
            <person name="Huang P."/>
            <person name="Ma Y."/>
            <person name="Qing Z."/>
            <person name="Tang Q."/>
            <person name="Cao H."/>
            <person name="Cheng P."/>
            <person name="Zheng Y."/>
            <person name="Yuan Z."/>
            <person name="Zhou Y."/>
            <person name="Liu J."/>
            <person name="Tang Z."/>
            <person name="Zhuo Y."/>
            <person name="Zhang Y."/>
            <person name="Yu L."/>
            <person name="Huang J."/>
            <person name="Yang P."/>
            <person name="Peng Q."/>
            <person name="Zhang J."/>
            <person name="Jiang W."/>
            <person name="Zhang Z."/>
            <person name="Lin K."/>
            <person name="Ro D.K."/>
            <person name="Chen X."/>
            <person name="Xiong X."/>
            <person name="Shang Y."/>
            <person name="Huang S."/>
            <person name="Zeng J."/>
        </authorList>
    </citation>
    <scope>NUCLEOTIDE SEQUENCE [LARGE SCALE GENOMIC DNA]</scope>
    <source>
        <strain evidence="3">cv. BLH2017</strain>
        <tissue evidence="2">Root</tissue>
    </source>
</reference>
<accession>A0A200Q377</accession>
<evidence type="ECO:0000313" key="3">
    <source>
        <dbReference type="Proteomes" id="UP000195402"/>
    </source>
</evidence>